<dbReference type="Proteomes" id="UP000789901">
    <property type="component" value="Unassembled WGS sequence"/>
</dbReference>
<accession>A0ABN7UWU7</accession>
<protein>
    <submittedName>
        <fullName evidence="1">44314_t:CDS:1</fullName>
    </submittedName>
</protein>
<dbReference type="EMBL" id="CAJVQB010006863">
    <property type="protein sequence ID" value="CAG8692893.1"/>
    <property type="molecule type" value="Genomic_DNA"/>
</dbReference>
<reference evidence="1 2" key="1">
    <citation type="submission" date="2021-06" db="EMBL/GenBank/DDBJ databases">
        <authorList>
            <person name="Kallberg Y."/>
            <person name="Tangrot J."/>
            <person name="Rosling A."/>
        </authorList>
    </citation>
    <scope>NUCLEOTIDE SEQUENCE [LARGE SCALE GENOMIC DNA]</scope>
    <source>
        <strain evidence="1 2">120-4 pot B 10/14</strain>
    </source>
</reference>
<keyword evidence="2" id="KW-1185">Reference proteome</keyword>
<proteinExistence type="predicted"/>
<organism evidence="1 2">
    <name type="scientific">Gigaspora margarita</name>
    <dbReference type="NCBI Taxonomy" id="4874"/>
    <lineage>
        <taxon>Eukaryota</taxon>
        <taxon>Fungi</taxon>
        <taxon>Fungi incertae sedis</taxon>
        <taxon>Mucoromycota</taxon>
        <taxon>Glomeromycotina</taxon>
        <taxon>Glomeromycetes</taxon>
        <taxon>Diversisporales</taxon>
        <taxon>Gigasporaceae</taxon>
        <taxon>Gigaspora</taxon>
    </lineage>
</organism>
<gene>
    <name evidence="1" type="ORF">GMARGA_LOCUS11631</name>
</gene>
<evidence type="ECO:0000313" key="1">
    <source>
        <dbReference type="EMBL" id="CAG8692893.1"/>
    </source>
</evidence>
<name>A0ABN7UWU7_GIGMA</name>
<sequence length="42" mass="4788">MTFNDSYINFSEAINKNHDEITLGSTYLNLGHYTDSLAQFDS</sequence>
<comment type="caution">
    <text evidence="1">The sequence shown here is derived from an EMBL/GenBank/DDBJ whole genome shotgun (WGS) entry which is preliminary data.</text>
</comment>
<evidence type="ECO:0000313" key="2">
    <source>
        <dbReference type="Proteomes" id="UP000789901"/>
    </source>
</evidence>